<dbReference type="AlphaFoldDB" id="A0A815CQE5"/>
<dbReference type="EMBL" id="CAJNOQ010012045">
    <property type="protein sequence ID" value="CAF1290803.1"/>
    <property type="molecule type" value="Genomic_DNA"/>
</dbReference>
<proteinExistence type="predicted"/>
<keyword evidence="3" id="KW-1185">Reference proteome</keyword>
<name>A0A815CQE5_9BILA</name>
<comment type="caution">
    <text evidence="1">The sequence shown here is derived from an EMBL/GenBank/DDBJ whole genome shotgun (WGS) entry which is preliminary data.</text>
</comment>
<organism evidence="1 3">
    <name type="scientific">Didymodactylos carnosus</name>
    <dbReference type="NCBI Taxonomy" id="1234261"/>
    <lineage>
        <taxon>Eukaryota</taxon>
        <taxon>Metazoa</taxon>
        <taxon>Spiralia</taxon>
        <taxon>Gnathifera</taxon>
        <taxon>Rotifera</taxon>
        <taxon>Eurotatoria</taxon>
        <taxon>Bdelloidea</taxon>
        <taxon>Philodinida</taxon>
        <taxon>Philodinidae</taxon>
        <taxon>Didymodactylos</taxon>
    </lineage>
</organism>
<evidence type="ECO:0000313" key="2">
    <source>
        <dbReference type="EMBL" id="CAF4096526.1"/>
    </source>
</evidence>
<dbReference type="Proteomes" id="UP000681722">
    <property type="component" value="Unassembled WGS sequence"/>
</dbReference>
<protein>
    <submittedName>
        <fullName evidence="1">Uncharacterized protein</fullName>
    </submittedName>
</protein>
<evidence type="ECO:0000313" key="3">
    <source>
        <dbReference type="Proteomes" id="UP000663829"/>
    </source>
</evidence>
<dbReference type="Proteomes" id="UP000663829">
    <property type="component" value="Unassembled WGS sequence"/>
</dbReference>
<gene>
    <name evidence="1" type="ORF">GPM918_LOCUS28027</name>
    <name evidence="2" type="ORF">SRO942_LOCUS28468</name>
</gene>
<reference evidence="1" key="1">
    <citation type="submission" date="2021-02" db="EMBL/GenBank/DDBJ databases">
        <authorList>
            <person name="Nowell W R."/>
        </authorList>
    </citation>
    <scope>NUCLEOTIDE SEQUENCE</scope>
</reference>
<sequence length="118" mass="13646">MVNGYALRVATGGIMWFIDDSSSSNRDDDYIPETTTSINEAEEESACSIQLKRETLNKFLKINHYKKEVWINEDYRNMGKEKNYLFDCRSILQNVATFIAPNDAPDILDDIFHNKKDS</sequence>
<dbReference type="EMBL" id="CAJOBC010032605">
    <property type="protein sequence ID" value="CAF4096526.1"/>
    <property type="molecule type" value="Genomic_DNA"/>
</dbReference>
<accession>A0A815CQE5</accession>
<evidence type="ECO:0000313" key="1">
    <source>
        <dbReference type="EMBL" id="CAF1290803.1"/>
    </source>
</evidence>